<dbReference type="InterPro" id="IPR036873">
    <property type="entry name" value="Rhodanese-like_dom_sf"/>
</dbReference>
<dbReference type="PROSITE" id="PS00107">
    <property type="entry name" value="PROTEIN_KINASE_ATP"/>
    <property type="match status" value="1"/>
</dbReference>
<comment type="similarity">
    <text evidence="1">Belongs to the MPI phosphatase family.</text>
</comment>
<dbReference type="Proteomes" id="UP000244406">
    <property type="component" value="Unassembled WGS sequence"/>
</dbReference>
<dbReference type="CDD" id="cd14008">
    <property type="entry name" value="STKc_LKB1_CaMKK"/>
    <property type="match status" value="1"/>
</dbReference>
<dbReference type="FunFam" id="3.40.250.10:FF:000021">
    <property type="entry name" value="M-phase inducer phosphatase cdc-25.2"/>
    <property type="match status" value="1"/>
</dbReference>
<dbReference type="EC" id="3.1.3.48" evidence="2"/>
<sequence>MDVSRLDIVLDKQTNRKVVNRRFRLLQTIGQGQFGKVILAEDLSKDHGLVAIKTINRVDRAKLITKTYLNTDNERVLSPNVVKLYQVIDDLKFDKILLIDWKKYNHFHEKYLKDGSKGITLNKIVRDVANGLEYLHSYKRIIHRDLKPSNLLISSDRTIKISDFGVSLILENNTNDDKELGKTMGTPAFYAPELCQFVNNRLSMLNEADMARSKVDARIDIWSFGVVIYCLFFHQLPFEGHNEFSLFKTIVNGELKFPRTRESSHVRMEDLKELELLKDLIKRLLAKDPNSRPTLTEIKQHKFTTFELTRKEAETFFNFNKNIISQQDPLAAEAWDAENRMSNKIKRFFGAGRPETEIPPSSRPISVDQPVSPVKDINVLDLEKVDDLLDSYLDDSSSMGSLSEEEGGASVIDTTNVLSSIKLDREKLPHTTLKKSDSAQSRLSRSSVPPPLKLSSSSLSVHKGASTSSFPQPSASPFSSGQRTPSTAASNTVTIGEGSPSSIKSIFSPTDDQFTLFAYPWGRKYGNLIFRFGTPPFFGRSDRRGSTSESISSVQSTGGFGSRKNSISSTRSNGLSKITSSSSSLNLHGYLTDESSTSFSGKWQKAVARELGSEDEEDKHAHSSSDSDEVGDETLTMSPNKSGTMDQNMVEEHDAASPLGARSRKPFGKLTNIMSTLESGKNKLQHSTKAFSRSMSQISRFSDLSVFDGPSSGMRDLADGETTDEDTSNDTTLNDDDFLCSPSNKPQRRAPRCKSSQASLSQNLSIRRTQSCIQDPNVTDMFDGSEWLPQTNLRTFRVSSDLLPRIDENEMQKIVSGHYRNEFDDYVVVDCRFPYEFDGGHIVNAINISSKTDLEMRFINNRSSENRKRLLIFHCEYSILRGPTMAGHLRKADRIHNSENYPKLLYPDIVVLEGGYKKFFDNHKEWCVPQAYVEMKDIKHKRTCEVEMNKVMQASKLTRARSFNHFQSHSTSHSRSSSFTALLTSSEQATSPGLTTSISTGQVPRRKTAAKVHKRQDRKELRLHLSQPSINWPSQSSESSLTSELTPGISSCFDDDAFAPPSALFREHSKSSSLSSASIHSSASSVCSETYSSAYTSTDSLASSPSADSPEYFETATSNSNQSLAHMFSLQNSPYSFPGPGSTKSKRPSLQRPVYRTPRPYVNMSSPTTSSPLTTTAGGFQSDPINETPLPFSLKQHAHHSSEIYEEDEESE</sequence>
<dbReference type="GO" id="GO:0051301">
    <property type="term" value="P:cell division"/>
    <property type="evidence" value="ECO:0007669"/>
    <property type="project" value="UniProtKB-KW"/>
</dbReference>
<feature type="domain" description="Protein kinase" evidence="14">
    <location>
        <begin position="23"/>
        <end position="304"/>
    </location>
</feature>
<dbReference type="InterPro" id="IPR001763">
    <property type="entry name" value="Rhodanese-like_dom"/>
</dbReference>
<dbReference type="SUPFAM" id="SSF52821">
    <property type="entry name" value="Rhodanese/Cell cycle control phosphatase"/>
    <property type="match status" value="1"/>
</dbReference>
<feature type="region of interest" description="Disordered" evidence="13">
    <location>
        <begin position="541"/>
        <end position="582"/>
    </location>
</feature>
<dbReference type="GO" id="GO:0030447">
    <property type="term" value="P:filamentous growth"/>
    <property type="evidence" value="ECO:0007669"/>
    <property type="project" value="UniProtKB-ARBA"/>
</dbReference>
<feature type="compositionally biased region" description="Low complexity" evidence="13">
    <location>
        <begin position="438"/>
        <end position="480"/>
    </location>
</feature>
<evidence type="ECO:0000256" key="10">
    <source>
        <dbReference type="ARBA" id="ARBA00051722"/>
    </source>
</evidence>
<dbReference type="Gene3D" id="3.30.200.20">
    <property type="entry name" value="Phosphorylase Kinase, domain 1"/>
    <property type="match status" value="1"/>
</dbReference>
<evidence type="ECO:0000256" key="5">
    <source>
        <dbReference type="ARBA" id="ARBA00022776"/>
    </source>
</evidence>
<keyword evidence="5" id="KW-0498">Mitosis</keyword>
<feature type="region of interest" description="Disordered" evidence="13">
    <location>
        <begin position="351"/>
        <end position="370"/>
    </location>
</feature>
<evidence type="ECO:0000256" key="11">
    <source>
        <dbReference type="ARBA" id="ARBA00067190"/>
    </source>
</evidence>
<evidence type="ECO:0000256" key="4">
    <source>
        <dbReference type="ARBA" id="ARBA00022741"/>
    </source>
</evidence>
<feature type="compositionally biased region" description="Polar residues" evidence="13">
    <location>
        <begin position="481"/>
        <end position="506"/>
    </location>
</feature>
<dbReference type="GO" id="GO:0005524">
    <property type="term" value="F:ATP binding"/>
    <property type="evidence" value="ECO:0007669"/>
    <property type="project" value="UniProtKB-UniRule"/>
</dbReference>
<feature type="region of interest" description="Disordered" evidence="13">
    <location>
        <begin position="704"/>
        <end position="760"/>
    </location>
</feature>
<dbReference type="GO" id="GO:0005634">
    <property type="term" value="C:nucleus"/>
    <property type="evidence" value="ECO:0007669"/>
    <property type="project" value="TreeGrafter"/>
</dbReference>
<feature type="compositionally biased region" description="Acidic residues" evidence="13">
    <location>
        <begin position="719"/>
        <end position="738"/>
    </location>
</feature>
<dbReference type="InterPro" id="IPR008271">
    <property type="entry name" value="Ser/Thr_kinase_AS"/>
</dbReference>
<dbReference type="PROSITE" id="PS50206">
    <property type="entry name" value="RHODANESE_3"/>
    <property type="match status" value="1"/>
</dbReference>
<reference evidence="16 17" key="1">
    <citation type="submission" date="2017-12" db="EMBL/GenBank/DDBJ databases">
        <title>Genome Sequence of the Amphotericin B-resistant Candida duobushaemulonii strain, B09383.</title>
        <authorList>
            <person name="Chow N.A."/>
            <person name="Gade L."/>
            <person name="Batra D."/>
            <person name="Rowe L.A."/>
            <person name="Loparev V.N."/>
            <person name="Litvintseva A.P."/>
        </authorList>
    </citation>
    <scope>NUCLEOTIDE SEQUENCE [LARGE SCALE GENOMIC DNA]</scope>
    <source>
        <strain evidence="16 17">B09383</strain>
    </source>
</reference>
<protein>
    <recommendedName>
        <fullName evidence="11">M-phase inducer phosphatase</fullName>
        <ecNumber evidence="2">3.1.3.48</ecNumber>
    </recommendedName>
</protein>
<dbReference type="InterPro" id="IPR011009">
    <property type="entry name" value="Kinase-like_dom_sf"/>
</dbReference>
<evidence type="ECO:0000256" key="7">
    <source>
        <dbReference type="ARBA" id="ARBA00022840"/>
    </source>
</evidence>
<feature type="compositionally biased region" description="Polar residues" evidence="13">
    <location>
        <begin position="635"/>
        <end position="646"/>
    </location>
</feature>
<dbReference type="PRINTS" id="PR00716">
    <property type="entry name" value="MPIPHPHTASE"/>
</dbReference>
<feature type="compositionally biased region" description="Basic and acidic residues" evidence="13">
    <location>
        <begin position="608"/>
        <end position="625"/>
    </location>
</feature>
<dbReference type="GO" id="GO:0110032">
    <property type="term" value="P:positive regulation of G2/MI transition of meiotic cell cycle"/>
    <property type="evidence" value="ECO:0007669"/>
    <property type="project" value="TreeGrafter"/>
</dbReference>
<keyword evidence="8" id="KW-0904">Protein phosphatase</keyword>
<dbReference type="InterPro" id="IPR000719">
    <property type="entry name" value="Prot_kinase_dom"/>
</dbReference>
<keyword evidence="4 12" id="KW-0547">Nucleotide-binding</keyword>
<feature type="region of interest" description="Disordered" evidence="13">
    <location>
        <begin position="429"/>
        <end position="506"/>
    </location>
</feature>
<dbReference type="AlphaFoldDB" id="A0A2V1AIN5"/>
<organism evidence="16 17">
    <name type="scientific">Candidozyma duobushaemuli</name>
    <dbReference type="NCBI Taxonomy" id="1231522"/>
    <lineage>
        <taxon>Eukaryota</taxon>
        <taxon>Fungi</taxon>
        <taxon>Dikarya</taxon>
        <taxon>Ascomycota</taxon>
        <taxon>Saccharomycotina</taxon>
        <taxon>Pichiomycetes</taxon>
        <taxon>Metschnikowiaceae</taxon>
        <taxon>Candidozyma</taxon>
    </lineage>
</organism>
<dbReference type="InterPro" id="IPR017441">
    <property type="entry name" value="Protein_kinase_ATP_BS"/>
</dbReference>
<evidence type="ECO:0000313" key="16">
    <source>
        <dbReference type="EMBL" id="PVH17758.1"/>
    </source>
</evidence>
<feature type="region of interest" description="Disordered" evidence="13">
    <location>
        <begin position="990"/>
        <end position="1045"/>
    </location>
</feature>
<feature type="compositionally biased region" description="Low complexity" evidence="13">
    <location>
        <begin position="1165"/>
        <end position="1176"/>
    </location>
</feature>
<feature type="compositionally biased region" description="Polar residues" evidence="13">
    <location>
        <begin position="1026"/>
        <end position="1035"/>
    </location>
</feature>
<dbReference type="EMBL" id="PKFP01000008">
    <property type="protein sequence ID" value="PVH17758.1"/>
    <property type="molecule type" value="Genomic_DNA"/>
</dbReference>
<keyword evidence="7 12" id="KW-0067">ATP-binding</keyword>
<dbReference type="GO" id="GO:0005737">
    <property type="term" value="C:cytoplasm"/>
    <property type="evidence" value="ECO:0007669"/>
    <property type="project" value="TreeGrafter"/>
</dbReference>
<dbReference type="Pfam" id="PF00069">
    <property type="entry name" value="Pkinase"/>
    <property type="match status" value="1"/>
</dbReference>
<dbReference type="GO" id="GO:0000086">
    <property type="term" value="P:G2/M transition of mitotic cell cycle"/>
    <property type="evidence" value="ECO:0007669"/>
    <property type="project" value="TreeGrafter"/>
</dbReference>
<dbReference type="CDD" id="cd01530">
    <property type="entry name" value="Cdc25"/>
    <property type="match status" value="1"/>
</dbReference>
<dbReference type="PANTHER" id="PTHR10828">
    <property type="entry name" value="M-PHASE INDUCER PHOSPHATASE DUAL SPECIFICITY PHOSPHATASE CDC25"/>
    <property type="match status" value="1"/>
</dbReference>
<dbReference type="SMART" id="SM00450">
    <property type="entry name" value="RHOD"/>
    <property type="match status" value="1"/>
</dbReference>
<dbReference type="GO" id="GO:0010971">
    <property type="term" value="P:positive regulation of G2/M transition of mitotic cell cycle"/>
    <property type="evidence" value="ECO:0007669"/>
    <property type="project" value="TreeGrafter"/>
</dbReference>
<dbReference type="SMART" id="SM00220">
    <property type="entry name" value="S_TKc"/>
    <property type="match status" value="1"/>
</dbReference>
<comment type="catalytic activity">
    <reaction evidence="10">
        <text>O-phospho-L-tyrosyl-[protein] + H2O = L-tyrosyl-[protein] + phosphate</text>
        <dbReference type="Rhea" id="RHEA:10684"/>
        <dbReference type="Rhea" id="RHEA-COMP:10136"/>
        <dbReference type="Rhea" id="RHEA-COMP:20101"/>
        <dbReference type="ChEBI" id="CHEBI:15377"/>
        <dbReference type="ChEBI" id="CHEBI:43474"/>
        <dbReference type="ChEBI" id="CHEBI:46858"/>
        <dbReference type="ChEBI" id="CHEBI:61978"/>
        <dbReference type="EC" id="3.1.3.48"/>
    </reaction>
</comment>
<feature type="domain" description="Rhodanese" evidence="15">
    <location>
        <begin position="822"/>
        <end position="928"/>
    </location>
</feature>
<feature type="compositionally biased region" description="Low complexity" evidence="13">
    <location>
        <begin position="1036"/>
        <end position="1045"/>
    </location>
</feature>
<feature type="region of interest" description="Disordered" evidence="13">
    <location>
        <begin position="1131"/>
        <end position="1212"/>
    </location>
</feature>
<dbReference type="Gene3D" id="3.40.250.10">
    <property type="entry name" value="Rhodanese-like domain"/>
    <property type="match status" value="1"/>
</dbReference>
<feature type="compositionally biased region" description="Low complexity" evidence="13">
    <location>
        <begin position="547"/>
        <end position="556"/>
    </location>
</feature>
<evidence type="ECO:0000259" key="15">
    <source>
        <dbReference type="PROSITE" id="PS50206"/>
    </source>
</evidence>
<dbReference type="InterPro" id="IPR000751">
    <property type="entry name" value="MPI_Phosphatase"/>
</dbReference>
<dbReference type="GO" id="GO:0004672">
    <property type="term" value="F:protein kinase activity"/>
    <property type="evidence" value="ECO:0007669"/>
    <property type="project" value="InterPro"/>
</dbReference>
<evidence type="ECO:0000256" key="13">
    <source>
        <dbReference type="SAM" id="MobiDB-lite"/>
    </source>
</evidence>
<dbReference type="PROSITE" id="PS50011">
    <property type="entry name" value="PROTEIN_KINASE_DOM"/>
    <property type="match status" value="1"/>
</dbReference>
<comment type="caution">
    <text evidence="16">The sequence shown here is derived from an EMBL/GenBank/DDBJ whole genome shotgun (WGS) entry which is preliminary data.</text>
</comment>
<dbReference type="GeneID" id="37000654"/>
<feature type="region of interest" description="Disordered" evidence="13">
    <location>
        <begin position="608"/>
        <end position="646"/>
    </location>
</feature>
<keyword evidence="6" id="KW-0378">Hydrolase</keyword>
<evidence type="ECO:0000256" key="6">
    <source>
        <dbReference type="ARBA" id="ARBA00022801"/>
    </source>
</evidence>
<dbReference type="PANTHER" id="PTHR10828:SF17">
    <property type="entry name" value="PROTEIN-TYROSINE-PHOSPHATASE"/>
    <property type="match status" value="1"/>
</dbReference>
<keyword evidence="17" id="KW-1185">Reference proteome</keyword>
<evidence type="ECO:0000256" key="2">
    <source>
        <dbReference type="ARBA" id="ARBA00013064"/>
    </source>
</evidence>
<dbReference type="Pfam" id="PF00581">
    <property type="entry name" value="Rhodanese"/>
    <property type="match status" value="1"/>
</dbReference>
<evidence type="ECO:0000313" key="17">
    <source>
        <dbReference type="Proteomes" id="UP000244406"/>
    </source>
</evidence>
<evidence type="ECO:0000256" key="9">
    <source>
        <dbReference type="ARBA" id="ARBA00023306"/>
    </source>
</evidence>
<evidence type="ECO:0000256" key="1">
    <source>
        <dbReference type="ARBA" id="ARBA00011065"/>
    </source>
</evidence>
<feature type="binding site" evidence="12">
    <location>
        <position position="53"/>
    </location>
    <ligand>
        <name>ATP</name>
        <dbReference type="ChEBI" id="CHEBI:30616"/>
    </ligand>
</feature>
<gene>
    <name evidence="16" type="ORF">CXQ87_000652</name>
</gene>
<keyword evidence="9" id="KW-0131">Cell cycle</keyword>
<dbReference type="VEuPathDB" id="FungiDB:CXQ87_000652"/>
<feature type="region of interest" description="Disordered" evidence="13">
    <location>
        <begin position="1097"/>
        <end position="1118"/>
    </location>
</feature>
<proteinExistence type="inferred from homology"/>
<dbReference type="SUPFAM" id="SSF56112">
    <property type="entry name" value="Protein kinase-like (PK-like)"/>
    <property type="match status" value="1"/>
</dbReference>
<evidence type="ECO:0000256" key="12">
    <source>
        <dbReference type="PROSITE-ProRule" id="PRU10141"/>
    </source>
</evidence>
<evidence type="ECO:0000259" key="14">
    <source>
        <dbReference type="PROSITE" id="PS50011"/>
    </source>
</evidence>
<feature type="compositionally biased region" description="Low complexity" evidence="13">
    <location>
        <begin position="1097"/>
        <end position="1110"/>
    </location>
</feature>
<name>A0A2V1AIN5_9ASCO</name>
<evidence type="ECO:0000256" key="3">
    <source>
        <dbReference type="ARBA" id="ARBA00022618"/>
    </source>
</evidence>
<dbReference type="GO" id="GO:0004725">
    <property type="term" value="F:protein tyrosine phosphatase activity"/>
    <property type="evidence" value="ECO:0007669"/>
    <property type="project" value="UniProtKB-EC"/>
</dbReference>
<accession>A0A2V1AIN5</accession>
<feature type="compositionally biased region" description="Basic residues" evidence="13">
    <location>
        <begin position="1004"/>
        <end position="1016"/>
    </location>
</feature>
<dbReference type="Gene3D" id="1.10.510.10">
    <property type="entry name" value="Transferase(Phosphotransferase) domain 1"/>
    <property type="match status" value="1"/>
</dbReference>
<evidence type="ECO:0000256" key="8">
    <source>
        <dbReference type="ARBA" id="ARBA00022912"/>
    </source>
</evidence>
<dbReference type="PROSITE" id="PS00108">
    <property type="entry name" value="PROTEIN_KINASE_ST"/>
    <property type="match status" value="1"/>
</dbReference>
<dbReference type="RefSeq" id="XP_025338698.1">
    <property type="nucleotide sequence ID" value="XM_025479225.1"/>
</dbReference>
<feature type="compositionally biased region" description="Polar residues" evidence="13">
    <location>
        <begin position="990"/>
        <end position="1002"/>
    </location>
</feature>
<feature type="compositionally biased region" description="Polar residues" evidence="13">
    <location>
        <begin position="563"/>
        <end position="579"/>
    </location>
</feature>
<keyword evidence="3" id="KW-0132">Cell division</keyword>